<dbReference type="InterPro" id="IPR016164">
    <property type="entry name" value="FAD-linked_Oxase-like_C"/>
</dbReference>
<dbReference type="Gene3D" id="1.10.45.10">
    <property type="entry name" value="Vanillyl-alcohol Oxidase, Chain A, domain 4"/>
    <property type="match status" value="1"/>
</dbReference>
<dbReference type="InterPro" id="IPR016166">
    <property type="entry name" value="FAD-bd_PCMH"/>
</dbReference>
<dbReference type="Proteomes" id="UP000191931">
    <property type="component" value="Unassembled WGS sequence"/>
</dbReference>
<reference evidence="9 10" key="1">
    <citation type="submission" date="2017-03" db="EMBL/GenBank/DDBJ databases">
        <authorList>
            <person name="Afonso C.L."/>
            <person name="Miller P.J."/>
            <person name="Scott M.A."/>
            <person name="Spackman E."/>
            <person name="Goraichik I."/>
            <person name="Dimitrov K.M."/>
            <person name="Suarez D.L."/>
            <person name="Swayne D.E."/>
        </authorList>
    </citation>
    <scope>NUCLEOTIDE SEQUENCE [LARGE SCALE GENOMIC DNA]</scope>
    <source>
        <strain evidence="9">PRJEB14757</strain>
    </source>
</reference>
<dbReference type="GO" id="GO:0008610">
    <property type="term" value="P:lipid biosynthetic process"/>
    <property type="evidence" value="ECO:0007669"/>
    <property type="project" value="InterPro"/>
</dbReference>
<evidence type="ECO:0000313" key="10">
    <source>
        <dbReference type="Proteomes" id="UP000191931"/>
    </source>
</evidence>
<dbReference type="STRING" id="1246637.MTBBW1_20050"/>
<dbReference type="SUPFAM" id="SSF56176">
    <property type="entry name" value="FAD-binding/transporter-associated domain-like"/>
    <property type="match status" value="1"/>
</dbReference>
<evidence type="ECO:0000256" key="4">
    <source>
        <dbReference type="ARBA" id="ARBA00022827"/>
    </source>
</evidence>
<dbReference type="SUPFAM" id="SSF55103">
    <property type="entry name" value="FAD-linked oxidases, C-terminal domain"/>
    <property type="match status" value="1"/>
</dbReference>
<dbReference type="InterPro" id="IPR006094">
    <property type="entry name" value="Oxid_FAD_bind_N"/>
</dbReference>
<dbReference type="InterPro" id="IPR025650">
    <property type="entry name" value="Alkyl-DHAP_Synthase"/>
</dbReference>
<gene>
    <name evidence="9" type="ORF">MTBBW1_20050</name>
</gene>
<evidence type="ECO:0000259" key="8">
    <source>
        <dbReference type="PROSITE" id="PS51387"/>
    </source>
</evidence>
<dbReference type="FunFam" id="1.10.45.10:FF:000001">
    <property type="entry name" value="D-lactate dehydrogenase mitochondrial"/>
    <property type="match status" value="1"/>
</dbReference>
<dbReference type="PROSITE" id="PS51387">
    <property type="entry name" value="FAD_PCMH"/>
    <property type="match status" value="1"/>
</dbReference>
<feature type="binding site" evidence="6">
    <location>
        <position position="438"/>
    </location>
    <ligand>
        <name>substrate</name>
    </ligand>
</feature>
<evidence type="ECO:0000256" key="2">
    <source>
        <dbReference type="ARBA" id="ARBA00008000"/>
    </source>
</evidence>
<comment type="similarity">
    <text evidence="2">Belongs to the FAD-binding oxidoreductase/transferase type 4 family.</text>
</comment>
<dbReference type="InterPro" id="IPR016171">
    <property type="entry name" value="Vanillyl_alc_oxidase_C-sub2"/>
</dbReference>
<evidence type="ECO:0000256" key="3">
    <source>
        <dbReference type="ARBA" id="ARBA00022630"/>
    </source>
</evidence>
<accession>A0A1W1HBN7</accession>
<dbReference type="Gene3D" id="3.30.300.330">
    <property type="match status" value="1"/>
</dbReference>
<dbReference type="InterPro" id="IPR004113">
    <property type="entry name" value="FAD-bd_oxidored_4_C"/>
</dbReference>
<evidence type="ECO:0000256" key="5">
    <source>
        <dbReference type="PIRSR" id="PIRSR625650-1"/>
    </source>
</evidence>
<dbReference type="Pfam" id="PF01565">
    <property type="entry name" value="FAD_binding_4"/>
    <property type="match status" value="1"/>
</dbReference>
<dbReference type="GO" id="GO:0071949">
    <property type="term" value="F:FAD binding"/>
    <property type="evidence" value="ECO:0007669"/>
    <property type="project" value="InterPro"/>
</dbReference>
<organism evidence="9 10">
    <name type="scientific">Desulfamplus magnetovallimortis</name>
    <dbReference type="NCBI Taxonomy" id="1246637"/>
    <lineage>
        <taxon>Bacteria</taxon>
        <taxon>Pseudomonadati</taxon>
        <taxon>Thermodesulfobacteriota</taxon>
        <taxon>Desulfobacteria</taxon>
        <taxon>Desulfobacterales</taxon>
        <taxon>Desulfobacteraceae</taxon>
        <taxon>Desulfamplus</taxon>
    </lineage>
</organism>
<dbReference type="InterPro" id="IPR036318">
    <property type="entry name" value="FAD-bd_PCMH-like_sf"/>
</dbReference>
<dbReference type="PANTHER" id="PTHR46568">
    <property type="entry name" value="ALKYLDIHYDROXYACETONEPHOSPHATE SYNTHASE, PEROXISOMAL"/>
    <property type="match status" value="1"/>
</dbReference>
<protein>
    <submittedName>
        <fullName evidence="9">FAD linked oxidase domain protein</fullName>
    </submittedName>
</protein>
<dbReference type="Gene3D" id="3.30.70.3450">
    <property type="match status" value="1"/>
</dbReference>
<dbReference type="RefSeq" id="WP_080797737.1">
    <property type="nucleotide sequence ID" value="NZ_LT828540.1"/>
</dbReference>
<evidence type="ECO:0000256" key="1">
    <source>
        <dbReference type="ARBA" id="ARBA00001974"/>
    </source>
</evidence>
<dbReference type="Pfam" id="PF02913">
    <property type="entry name" value="FAD-oxidase_C"/>
    <property type="match status" value="1"/>
</dbReference>
<dbReference type="EMBL" id="FWEV01000112">
    <property type="protein sequence ID" value="SLM29853.1"/>
    <property type="molecule type" value="Genomic_DNA"/>
</dbReference>
<keyword evidence="4" id="KW-0274">FAD</keyword>
<feature type="site" description="Important for enzyme activity" evidence="7">
    <location>
        <position position="351"/>
    </location>
</feature>
<dbReference type="InterPro" id="IPR016169">
    <property type="entry name" value="FAD-bd_PCMH_sub2"/>
</dbReference>
<evidence type="ECO:0000256" key="7">
    <source>
        <dbReference type="PIRSR" id="PIRSR625650-4"/>
    </source>
</evidence>
<sequence length="574" mass="65034">MLIKNRKANNQQTPEWINDPPLEGTFRAIFKWGAPDRYKNPSSGFLDIIRERLNLKHDDFENHDLIGNIKVEKPKGEEEKSKIIKPDDIDGIKKIVGVENISLDRYSRVKFSKGKSMEDILKLRHGIVENIPDLVVHPENREQIREIVEYCNEKRIPLHVYGGGSSVTLGLDCLKGGITLVMNTHMNRLVEFNEKNQTITVEAGMMGPAYEKLLNEAPELLGASHRYTGGHFPQSFEFSSVGGWVVTLGAGQASSYYGDAYDLVISQEYITPAGSFKTLEYPATATGPKVNDIMKGSEGVFGVLVAVTMKIFRYFPENSKTFAFMFPDWDSTVKAARNISQGEFGMPSILRISDAEESDVAMKMYNLEGSFLDKFMKIKQYKPGKRCILMGQADGEKEFTDNIKKQVKKICKKEQGLYLTGYPLIKWRHGRFSDPYMRDSLNDYGVLIDTLEASVTWKNLHELHSRVRRYIKNRPDTICMTHASHFYSQGTNLYFIFITRAEHPDDFQIFQRGIIKEIIAGKGSLSHHHGVGRMMGPFMKSHIGEVQLDVLKAIKKHFDPNNIMNPGGILGMGD</sequence>
<feature type="domain" description="FAD-binding PCMH-type" evidence="8">
    <location>
        <begin position="128"/>
        <end position="314"/>
    </location>
</feature>
<proteinExistence type="inferred from homology"/>
<dbReference type="OrthoDB" id="9811557at2"/>
<feature type="active site" description="Proton donor/acceptor" evidence="5">
    <location>
        <position position="494"/>
    </location>
</feature>
<evidence type="ECO:0000313" key="9">
    <source>
        <dbReference type="EMBL" id="SLM29853.1"/>
    </source>
</evidence>
<dbReference type="PANTHER" id="PTHR46568:SF1">
    <property type="entry name" value="ALKYLDIHYDROXYACETONEPHOSPHATE SYNTHASE, PEROXISOMAL"/>
    <property type="match status" value="1"/>
</dbReference>
<dbReference type="AlphaFoldDB" id="A0A1W1HBN7"/>
<keyword evidence="3" id="KW-0285">Flavoprotein</keyword>
<dbReference type="Gene3D" id="3.30.465.10">
    <property type="match status" value="1"/>
</dbReference>
<evidence type="ECO:0000256" key="6">
    <source>
        <dbReference type="PIRSR" id="PIRSR625650-2"/>
    </source>
</evidence>
<comment type="cofactor">
    <cofactor evidence="1">
        <name>FAD</name>
        <dbReference type="ChEBI" id="CHEBI:57692"/>
    </cofactor>
</comment>
<keyword evidence="10" id="KW-1185">Reference proteome</keyword>
<name>A0A1W1HBN7_9BACT</name>
<dbReference type="GO" id="GO:0008609">
    <property type="term" value="F:alkylglycerone-phosphate synthase activity"/>
    <property type="evidence" value="ECO:0007669"/>
    <property type="project" value="InterPro"/>
</dbReference>